<proteinExistence type="inferred from homology"/>
<keyword evidence="7" id="KW-1185">Reference proteome</keyword>
<dbReference type="GO" id="GO:0046872">
    <property type="term" value="F:metal ion binding"/>
    <property type="evidence" value="ECO:0007669"/>
    <property type="project" value="UniProtKB-KW"/>
</dbReference>
<feature type="signal peptide" evidence="5">
    <location>
        <begin position="1"/>
        <end position="23"/>
    </location>
</feature>
<feature type="binding site" evidence="3">
    <location>
        <position position="76"/>
    </location>
    <ligand>
        <name>Cu cation</name>
        <dbReference type="ChEBI" id="CHEBI:23378"/>
    </ligand>
</feature>
<dbReference type="SUPFAM" id="SSF52833">
    <property type="entry name" value="Thioredoxin-like"/>
    <property type="match status" value="1"/>
</dbReference>
<dbReference type="InterPro" id="IPR006311">
    <property type="entry name" value="TAT_signal"/>
</dbReference>
<keyword evidence="5" id="KW-0732">Signal</keyword>
<reference evidence="6" key="1">
    <citation type="submission" date="2017-08" db="EMBL/GenBank/DDBJ databases">
        <authorList>
            <person name="Imhoff J.F."/>
            <person name="Rahn T."/>
            <person name="Kuenzel S."/>
            <person name="Neulinger S.C."/>
        </authorList>
    </citation>
    <scope>NUCLEOTIDE SEQUENCE</scope>
    <source>
        <strain evidence="6">DSM 9154</strain>
    </source>
</reference>
<feature type="chain" id="PRO_5036805783" evidence="5">
    <location>
        <begin position="24"/>
        <end position="217"/>
    </location>
</feature>
<keyword evidence="4" id="KW-1015">Disulfide bond</keyword>
<sequence length="217" mass="23842">MSTLRRSLLVAVAVAAVLAAAVAAWTLAPGSDQERSASGSAAIGGPFELVNTAGETVTPEDFDGRYRLIYFGYTYCPDVCPSSLMDMSRALDRLAETAPAKAKRVVPIFITIDPQRDTVEVMRNYVENFHPRMVGLTGSEQQVKTAADAYRVYYEKVSPEQYYDSEAAADRSDADYLMAHSSYIFLMGPDGEYITNFKFKQTPAEIAEGLAQHVEPQ</sequence>
<evidence type="ECO:0000256" key="4">
    <source>
        <dbReference type="PIRSR" id="PIRSR603782-2"/>
    </source>
</evidence>
<evidence type="ECO:0000313" key="6">
    <source>
        <dbReference type="EMBL" id="MBK1698664.1"/>
    </source>
</evidence>
<dbReference type="InterPro" id="IPR036249">
    <property type="entry name" value="Thioredoxin-like_sf"/>
</dbReference>
<comment type="similarity">
    <text evidence="1">Belongs to the SCO1/2 family.</text>
</comment>
<dbReference type="PANTHER" id="PTHR12151:SF25">
    <property type="entry name" value="LINALOOL DEHYDRATASE_ISOMERASE DOMAIN-CONTAINING PROTEIN"/>
    <property type="match status" value="1"/>
</dbReference>
<evidence type="ECO:0000256" key="3">
    <source>
        <dbReference type="PIRSR" id="PIRSR603782-1"/>
    </source>
</evidence>
<dbReference type="CDD" id="cd02968">
    <property type="entry name" value="SCO"/>
    <property type="match status" value="1"/>
</dbReference>
<evidence type="ECO:0000256" key="1">
    <source>
        <dbReference type="ARBA" id="ARBA00010996"/>
    </source>
</evidence>
<dbReference type="Pfam" id="PF02630">
    <property type="entry name" value="SCO1-SenC"/>
    <property type="match status" value="1"/>
</dbReference>
<gene>
    <name evidence="6" type="ORF">CKO21_15560</name>
</gene>
<comment type="caution">
    <text evidence="6">The sequence shown here is derived from an EMBL/GenBank/DDBJ whole genome shotgun (WGS) entry which is preliminary data.</text>
</comment>
<feature type="disulfide bond" description="Redox-active" evidence="4">
    <location>
        <begin position="76"/>
        <end position="80"/>
    </location>
</feature>
<dbReference type="RefSeq" id="WP_037256562.1">
    <property type="nucleotide sequence ID" value="NZ_NRRE01000028.1"/>
</dbReference>
<evidence type="ECO:0000313" key="7">
    <source>
        <dbReference type="Proteomes" id="UP000778970"/>
    </source>
</evidence>
<dbReference type="PROSITE" id="PS51318">
    <property type="entry name" value="TAT"/>
    <property type="match status" value="1"/>
</dbReference>
<protein>
    <submittedName>
        <fullName evidence="6">SCO family protein</fullName>
    </submittedName>
</protein>
<feature type="binding site" evidence="3">
    <location>
        <position position="180"/>
    </location>
    <ligand>
        <name>Cu cation</name>
        <dbReference type="ChEBI" id="CHEBI:23378"/>
    </ligand>
</feature>
<organism evidence="6 7">
    <name type="scientific">Rhodovibrio salinarum</name>
    <dbReference type="NCBI Taxonomy" id="1087"/>
    <lineage>
        <taxon>Bacteria</taxon>
        <taxon>Pseudomonadati</taxon>
        <taxon>Pseudomonadota</taxon>
        <taxon>Alphaproteobacteria</taxon>
        <taxon>Rhodospirillales</taxon>
        <taxon>Rhodovibrionaceae</taxon>
        <taxon>Rhodovibrio</taxon>
    </lineage>
</organism>
<keyword evidence="3" id="KW-0479">Metal-binding</keyword>
<feature type="binding site" evidence="3">
    <location>
        <position position="80"/>
    </location>
    <ligand>
        <name>Cu cation</name>
        <dbReference type="ChEBI" id="CHEBI:23378"/>
    </ligand>
</feature>
<dbReference type="InterPro" id="IPR003782">
    <property type="entry name" value="SCO1/SenC"/>
</dbReference>
<reference evidence="6" key="2">
    <citation type="journal article" date="2020" name="Microorganisms">
        <title>Osmotic Adaptation and Compatible Solute Biosynthesis of Phototrophic Bacteria as Revealed from Genome Analyses.</title>
        <authorList>
            <person name="Imhoff J.F."/>
            <person name="Rahn T."/>
            <person name="Kunzel S."/>
            <person name="Keller A."/>
            <person name="Neulinger S.C."/>
        </authorList>
    </citation>
    <scope>NUCLEOTIDE SEQUENCE</scope>
    <source>
        <strain evidence="6">DSM 9154</strain>
    </source>
</reference>
<dbReference type="Gene3D" id="3.40.30.10">
    <property type="entry name" value="Glutaredoxin"/>
    <property type="match status" value="1"/>
</dbReference>
<dbReference type="EMBL" id="NRRE01000028">
    <property type="protein sequence ID" value="MBK1698664.1"/>
    <property type="molecule type" value="Genomic_DNA"/>
</dbReference>
<evidence type="ECO:0000256" key="5">
    <source>
        <dbReference type="SAM" id="SignalP"/>
    </source>
</evidence>
<dbReference type="AlphaFoldDB" id="A0A934QLD4"/>
<dbReference type="PANTHER" id="PTHR12151">
    <property type="entry name" value="ELECTRON TRANSPORT PROTIN SCO1/SENC FAMILY MEMBER"/>
    <property type="match status" value="1"/>
</dbReference>
<name>A0A934QLD4_9PROT</name>
<dbReference type="Proteomes" id="UP000778970">
    <property type="component" value="Unassembled WGS sequence"/>
</dbReference>
<keyword evidence="2 3" id="KW-0186">Copper</keyword>
<accession>A0A934QLD4</accession>
<dbReference type="FunFam" id="3.40.30.10:FF:000013">
    <property type="entry name" value="Blast:Protein SCO1 homolog, mitochondrial"/>
    <property type="match status" value="1"/>
</dbReference>
<evidence type="ECO:0000256" key="2">
    <source>
        <dbReference type="ARBA" id="ARBA00023008"/>
    </source>
</evidence>